<evidence type="ECO:0000256" key="1">
    <source>
        <dbReference type="SAM" id="MobiDB-lite"/>
    </source>
</evidence>
<feature type="region of interest" description="Disordered" evidence="1">
    <location>
        <begin position="1"/>
        <end position="77"/>
    </location>
</feature>
<feature type="compositionally biased region" description="Polar residues" evidence="1">
    <location>
        <begin position="8"/>
        <end position="23"/>
    </location>
</feature>
<sequence>MIKRSKRTTSSNVGRYTTNSSLIANKDDNNAYNRAYVPSAKAEEEEESSSGDNDGVNSSTSDSADKGKGSSAHKHGKGALRYKDTLLYKRQYIVSYPYSPPGTPYTNIYVYYI</sequence>
<dbReference type="Proteomes" id="UP001217918">
    <property type="component" value="Unassembled WGS sequence"/>
</dbReference>
<dbReference type="EMBL" id="JAQQPM010000005">
    <property type="protein sequence ID" value="KAK2072146.1"/>
    <property type="molecule type" value="Genomic_DNA"/>
</dbReference>
<protein>
    <submittedName>
        <fullName evidence="2">Uncharacterized protein</fullName>
    </submittedName>
</protein>
<proteinExistence type="predicted"/>
<name>A0AAD9I6W7_9PEZI</name>
<accession>A0AAD9I6W7</accession>
<gene>
    <name evidence="2" type="ORF">P8C59_006518</name>
</gene>
<comment type="caution">
    <text evidence="2">The sequence shown here is derived from an EMBL/GenBank/DDBJ whole genome shotgun (WGS) entry which is preliminary data.</text>
</comment>
<reference evidence="2" key="1">
    <citation type="journal article" date="2023" name="Mol. Plant Microbe Interact.">
        <title>Elucidating the Obligate Nature and Biological Capacity of an Invasive Fungal Corn Pathogen.</title>
        <authorList>
            <person name="MacCready J.S."/>
            <person name="Roggenkamp E.M."/>
            <person name="Gdanetz K."/>
            <person name="Chilvers M.I."/>
        </authorList>
    </citation>
    <scope>NUCLEOTIDE SEQUENCE</scope>
    <source>
        <strain evidence="2">PM02</strain>
    </source>
</reference>
<organism evidence="2 3">
    <name type="scientific">Phyllachora maydis</name>
    <dbReference type="NCBI Taxonomy" id="1825666"/>
    <lineage>
        <taxon>Eukaryota</taxon>
        <taxon>Fungi</taxon>
        <taxon>Dikarya</taxon>
        <taxon>Ascomycota</taxon>
        <taxon>Pezizomycotina</taxon>
        <taxon>Sordariomycetes</taxon>
        <taxon>Sordariomycetidae</taxon>
        <taxon>Phyllachorales</taxon>
        <taxon>Phyllachoraceae</taxon>
        <taxon>Phyllachora</taxon>
    </lineage>
</organism>
<evidence type="ECO:0000313" key="3">
    <source>
        <dbReference type="Proteomes" id="UP001217918"/>
    </source>
</evidence>
<keyword evidence="3" id="KW-1185">Reference proteome</keyword>
<evidence type="ECO:0000313" key="2">
    <source>
        <dbReference type="EMBL" id="KAK2072146.1"/>
    </source>
</evidence>
<feature type="compositionally biased region" description="Low complexity" evidence="1">
    <location>
        <begin position="50"/>
        <end position="62"/>
    </location>
</feature>
<dbReference type="AlphaFoldDB" id="A0AAD9I6W7"/>